<keyword evidence="3" id="KW-1185">Reference proteome</keyword>
<evidence type="ECO:0000256" key="1">
    <source>
        <dbReference type="SAM" id="MobiDB-lite"/>
    </source>
</evidence>
<proteinExistence type="predicted"/>
<organism evidence="2 3">
    <name type="scientific">Pleurodeles waltl</name>
    <name type="common">Iberian ribbed newt</name>
    <dbReference type="NCBI Taxonomy" id="8319"/>
    <lineage>
        <taxon>Eukaryota</taxon>
        <taxon>Metazoa</taxon>
        <taxon>Chordata</taxon>
        <taxon>Craniata</taxon>
        <taxon>Vertebrata</taxon>
        <taxon>Euteleostomi</taxon>
        <taxon>Amphibia</taxon>
        <taxon>Batrachia</taxon>
        <taxon>Caudata</taxon>
        <taxon>Salamandroidea</taxon>
        <taxon>Salamandridae</taxon>
        <taxon>Pleurodelinae</taxon>
        <taxon>Pleurodeles</taxon>
    </lineage>
</organism>
<dbReference type="Proteomes" id="UP001066276">
    <property type="component" value="Chromosome 11"/>
</dbReference>
<sequence>MKCWCTGSVVDLSSAVADVIPVPDNCVVCLLAPWCRDATVEEIVEHRCIGKKKIDIRTHNNKYDLSLNVDNVRTLGVSFPSNPKALNIVFIKVSELSQHQDKAGDKGSTPVQARPQRNERSRMGAVKPEEDMTLTMGDAYHDTSQGLETSKAPNKSDS</sequence>
<evidence type="ECO:0000313" key="2">
    <source>
        <dbReference type="EMBL" id="KAJ1090307.1"/>
    </source>
</evidence>
<gene>
    <name evidence="2" type="ORF">NDU88_003440</name>
</gene>
<dbReference type="EMBL" id="JANPWB010000015">
    <property type="protein sequence ID" value="KAJ1090307.1"/>
    <property type="molecule type" value="Genomic_DNA"/>
</dbReference>
<comment type="caution">
    <text evidence="2">The sequence shown here is derived from an EMBL/GenBank/DDBJ whole genome shotgun (WGS) entry which is preliminary data.</text>
</comment>
<feature type="region of interest" description="Disordered" evidence="1">
    <location>
        <begin position="99"/>
        <end position="158"/>
    </location>
</feature>
<feature type="compositionally biased region" description="Polar residues" evidence="1">
    <location>
        <begin position="142"/>
        <end position="158"/>
    </location>
</feature>
<name>A0AAV7LH39_PLEWA</name>
<evidence type="ECO:0000313" key="3">
    <source>
        <dbReference type="Proteomes" id="UP001066276"/>
    </source>
</evidence>
<accession>A0AAV7LH39</accession>
<dbReference type="AlphaFoldDB" id="A0AAV7LH39"/>
<reference evidence="2" key="1">
    <citation type="journal article" date="2022" name="bioRxiv">
        <title>Sequencing and chromosome-scale assembly of the giantPleurodeles waltlgenome.</title>
        <authorList>
            <person name="Brown T."/>
            <person name="Elewa A."/>
            <person name="Iarovenko S."/>
            <person name="Subramanian E."/>
            <person name="Araus A.J."/>
            <person name="Petzold A."/>
            <person name="Susuki M."/>
            <person name="Suzuki K.-i.T."/>
            <person name="Hayashi T."/>
            <person name="Toyoda A."/>
            <person name="Oliveira C."/>
            <person name="Osipova E."/>
            <person name="Leigh N.D."/>
            <person name="Simon A."/>
            <person name="Yun M.H."/>
        </authorList>
    </citation>
    <scope>NUCLEOTIDE SEQUENCE</scope>
    <source>
        <strain evidence="2">20211129_DDA</strain>
        <tissue evidence="2">Liver</tissue>
    </source>
</reference>
<protein>
    <submittedName>
        <fullName evidence="2">Uncharacterized protein</fullName>
    </submittedName>
</protein>
<feature type="compositionally biased region" description="Basic and acidic residues" evidence="1">
    <location>
        <begin position="116"/>
        <end position="130"/>
    </location>
</feature>